<gene>
    <name evidence="1" type="ORF">HDF25_001410</name>
</gene>
<dbReference type="InterPro" id="IPR013325">
    <property type="entry name" value="RNA_pol_sigma_r2"/>
</dbReference>
<dbReference type="RefSeq" id="WP_184624003.1">
    <property type="nucleotide sequence ID" value="NZ_JACHCC010000003.1"/>
</dbReference>
<accession>A0A7X0J231</accession>
<dbReference type="AlphaFoldDB" id="A0A7X0J231"/>
<dbReference type="SUPFAM" id="SSF88946">
    <property type="entry name" value="Sigma2 domain of RNA polymerase sigma factors"/>
    <property type="match status" value="1"/>
</dbReference>
<protein>
    <submittedName>
        <fullName evidence="1">RNA polymerase sigma-70 factor (ECF subfamily)</fullName>
    </submittedName>
</protein>
<evidence type="ECO:0000313" key="1">
    <source>
        <dbReference type="EMBL" id="MBB6499269.1"/>
    </source>
</evidence>
<dbReference type="EMBL" id="JACHCC010000003">
    <property type="protein sequence ID" value="MBB6499269.1"/>
    <property type="molecule type" value="Genomic_DNA"/>
</dbReference>
<dbReference type="GO" id="GO:0003700">
    <property type="term" value="F:DNA-binding transcription factor activity"/>
    <property type="evidence" value="ECO:0007669"/>
    <property type="project" value="InterPro"/>
</dbReference>
<dbReference type="GO" id="GO:0006352">
    <property type="term" value="P:DNA-templated transcription initiation"/>
    <property type="evidence" value="ECO:0007669"/>
    <property type="project" value="InterPro"/>
</dbReference>
<proteinExistence type="predicted"/>
<comment type="caution">
    <text evidence="1">The sequence shown here is derived from an EMBL/GenBank/DDBJ whole genome shotgun (WGS) entry which is preliminary data.</text>
</comment>
<reference evidence="1 2" key="1">
    <citation type="submission" date="2020-08" db="EMBL/GenBank/DDBJ databases">
        <title>Genomic Encyclopedia of Type Strains, Phase IV (KMG-V): Genome sequencing to study the core and pangenomes of soil and plant-associated prokaryotes.</title>
        <authorList>
            <person name="Whitman W."/>
        </authorList>
    </citation>
    <scope>NUCLEOTIDE SEQUENCE [LARGE SCALE GENOMIC DNA]</scope>
    <source>
        <strain evidence="1 2">M2T3</strain>
    </source>
</reference>
<sequence length="118" mass="14093">MGKEKSVYSYFSDAMLLNDLRNSNRPAFEEIYERYWKKIYNDSYKRIKNIELVEELVKDVFVDLWENRKSLKIRSINQFLLIAMRARVFKLYDEGKAGPHFERGLSILKLVSLHKGIN</sequence>
<name>A0A7X0J231_9SPHI</name>
<evidence type="ECO:0000313" key="2">
    <source>
        <dbReference type="Proteomes" id="UP000521017"/>
    </source>
</evidence>
<dbReference type="Gene3D" id="1.10.1740.10">
    <property type="match status" value="1"/>
</dbReference>
<organism evidence="1 2">
    <name type="scientific">Pedobacter cryoconitis</name>
    <dbReference type="NCBI Taxonomy" id="188932"/>
    <lineage>
        <taxon>Bacteria</taxon>
        <taxon>Pseudomonadati</taxon>
        <taxon>Bacteroidota</taxon>
        <taxon>Sphingobacteriia</taxon>
        <taxon>Sphingobacteriales</taxon>
        <taxon>Sphingobacteriaceae</taxon>
        <taxon>Pedobacter</taxon>
    </lineage>
</organism>
<dbReference type="Proteomes" id="UP000521017">
    <property type="component" value="Unassembled WGS sequence"/>
</dbReference>